<evidence type="ECO:0000313" key="3">
    <source>
        <dbReference type="Proteomes" id="UP001160130"/>
    </source>
</evidence>
<protein>
    <submittedName>
        <fullName evidence="2">Uncharacterized protein</fullName>
    </submittedName>
</protein>
<accession>A0ABT6KTX9</accession>
<keyword evidence="3" id="KW-1185">Reference proteome</keyword>
<dbReference type="RefSeq" id="WP_372517054.1">
    <property type="nucleotide sequence ID" value="NZ_JARXVE010000001.1"/>
</dbReference>
<evidence type="ECO:0000313" key="2">
    <source>
        <dbReference type="EMBL" id="MDH6193427.1"/>
    </source>
</evidence>
<reference evidence="2 3" key="1">
    <citation type="submission" date="2023-04" db="EMBL/GenBank/DDBJ databases">
        <title>Forest soil microbial communities from Buena Vista Peninsula, Colon Province, Panama.</title>
        <authorList>
            <person name="Bouskill N."/>
        </authorList>
    </citation>
    <scope>NUCLEOTIDE SEQUENCE [LARGE SCALE GENOMIC DNA]</scope>
    <source>
        <strain evidence="2 3">AC80</strain>
    </source>
</reference>
<comment type="caution">
    <text evidence="2">The sequence shown here is derived from an EMBL/GenBank/DDBJ whole genome shotgun (WGS) entry which is preliminary data.</text>
</comment>
<name>A0ABT6KTX9_9MYCO</name>
<feature type="compositionally biased region" description="Acidic residues" evidence="1">
    <location>
        <begin position="66"/>
        <end position="76"/>
    </location>
</feature>
<sequence length="76" mass="8676">MRVDQEPVSELALGCGPDQRLVGPGKWTTRINRHGRCEWIPPALLDTGQPRTNHHHHPQHYLTETNNDDETDCQPT</sequence>
<organism evidence="2 3">
    <name type="scientific">Mycolicibacterium frederiksbergense</name>
    <dbReference type="NCBI Taxonomy" id="117567"/>
    <lineage>
        <taxon>Bacteria</taxon>
        <taxon>Bacillati</taxon>
        <taxon>Actinomycetota</taxon>
        <taxon>Actinomycetes</taxon>
        <taxon>Mycobacteriales</taxon>
        <taxon>Mycobacteriaceae</taxon>
        <taxon>Mycolicibacterium</taxon>
    </lineage>
</organism>
<gene>
    <name evidence="2" type="ORF">M2272_000048</name>
</gene>
<dbReference type="EMBL" id="JARXVE010000001">
    <property type="protein sequence ID" value="MDH6193427.1"/>
    <property type="molecule type" value="Genomic_DNA"/>
</dbReference>
<dbReference type="Proteomes" id="UP001160130">
    <property type="component" value="Unassembled WGS sequence"/>
</dbReference>
<feature type="region of interest" description="Disordered" evidence="1">
    <location>
        <begin position="48"/>
        <end position="76"/>
    </location>
</feature>
<evidence type="ECO:0000256" key="1">
    <source>
        <dbReference type="SAM" id="MobiDB-lite"/>
    </source>
</evidence>
<proteinExistence type="predicted"/>